<evidence type="ECO:0000313" key="17">
    <source>
        <dbReference type="Proteomes" id="UP000295657"/>
    </source>
</evidence>
<evidence type="ECO:0000256" key="12">
    <source>
        <dbReference type="ARBA" id="ARBA00023136"/>
    </source>
</evidence>
<organism evidence="16 17">
    <name type="scientific">Mesocricetibacter intestinalis</name>
    <dbReference type="NCBI Taxonomy" id="1521930"/>
    <lineage>
        <taxon>Bacteria</taxon>
        <taxon>Pseudomonadati</taxon>
        <taxon>Pseudomonadota</taxon>
        <taxon>Gammaproteobacteria</taxon>
        <taxon>Pasteurellales</taxon>
        <taxon>Pasteurellaceae</taxon>
        <taxon>Mesocricetibacter</taxon>
    </lineage>
</organism>
<evidence type="ECO:0000256" key="3">
    <source>
        <dbReference type="ARBA" id="ARBA00010327"/>
    </source>
</evidence>
<dbReference type="EC" id="2.7.1.166" evidence="4 15"/>
<sequence>MLELQQRNTFFLFNFDQPKKDQERFLDPEYWHACERISGSAQGRGTTWFIRSRDIFGCDCALRHYYRGGFWAKFNKDLYLFSGSEGSRSFLEFRLLDQLYRAGVPVPRPIAAALTKNGFGCYRADILVEKIENARDLTALLRRGEISAAGWRKIGALIRQLHDLQICHTDLNAHNILVRQNEKEENFWLIDFDKCARKKGQQWKKDNLQRLRRSFLKEVGRLAIRFQESHWQLLEEGYRG</sequence>
<dbReference type="InterPro" id="IPR011009">
    <property type="entry name" value="Kinase-like_dom_sf"/>
</dbReference>
<evidence type="ECO:0000256" key="10">
    <source>
        <dbReference type="ARBA" id="ARBA00022840"/>
    </source>
</evidence>
<dbReference type="GO" id="GO:0005886">
    <property type="term" value="C:plasma membrane"/>
    <property type="evidence" value="ECO:0007669"/>
    <property type="project" value="UniProtKB-SubCell"/>
</dbReference>
<feature type="active site" evidence="15">
    <location>
        <position position="170"/>
    </location>
</feature>
<dbReference type="Proteomes" id="UP000295657">
    <property type="component" value="Unassembled WGS sequence"/>
</dbReference>
<dbReference type="GO" id="GO:0009244">
    <property type="term" value="P:lipopolysaccharide core region biosynthetic process"/>
    <property type="evidence" value="ECO:0007669"/>
    <property type="project" value="UniProtKB-UniRule"/>
</dbReference>
<keyword evidence="6 15" id="KW-0997">Cell inner membrane</keyword>
<dbReference type="OrthoDB" id="6854449at2"/>
<dbReference type="Gene3D" id="1.10.510.10">
    <property type="entry name" value="Transferase(Phosphotransferase) domain 1"/>
    <property type="match status" value="1"/>
</dbReference>
<dbReference type="UniPathway" id="UPA00958"/>
<dbReference type="Pfam" id="PF06293">
    <property type="entry name" value="Kdo"/>
    <property type="match status" value="1"/>
</dbReference>
<dbReference type="GO" id="GO:0016773">
    <property type="term" value="F:phosphotransferase activity, alcohol group as acceptor"/>
    <property type="evidence" value="ECO:0007669"/>
    <property type="project" value="UniProtKB-UniRule"/>
</dbReference>
<comment type="function">
    <text evidence="15">Catalyzes the ATP-dependent phosphorylation of the 3-deoxy-D-manno-octulosonic acid (Kdo) residue in Kdo-lipid IV(A) at the 4-OH position.</text>
</comment>
<evidence type="ECO:0000256" key="5">
    <source>
        <dbReference type="ARBA" id="ARBA00022475"/>
    </source>
</evidence>
<keyword evidence="10 15" id="KW-0067">ATP-binding</keyword>
<evidence type="ECO:0000256" key="8">
    <source>
        <dbReference type="ARBA" id="ARBA00022741"/>
    </source>
</evidence>
<evidence type="ECO:0000256" key="6">
    <source>
        <dbReference type="ARBA" id="ARBA00022519"/>
    </source>
</evidence>
<evidence type="ECO:0000256" key="7">
    <source>
        <dbReference type="ARBA" id="ARBA00022679"/>
    </source>
</evidence>
<name>A0A4R6V6R9_9PAST</name>
<comment type="catalytic activity">
    <reaction evidence="14 15">
        <text>an alpha-Kdo-(2-&gt;6)-lipid IVA + ATP = a 4-O-phospho-alpha-Kdo-(2-&gt;6)-lipid IVA + ADP + H(+)</text>
        <dbReference type="Rhea" id="RHEA:74271"/>
        <dbReference type="ChEBI" id="CHEBI:15378"/>
        <dbReference type="ChEBI" id="CHEBI:30616"/>
        <dbReference type="ChEBI" id="CHEBI:176428"/>
        <dbReference type="ChEBI" id="CHEBI:193140"/>
        <dbReference type="ChEBI" id="CHEBI:456216"/>
        <dbReference type="EC" id="2.7.1.166"/>
    </reaction>
</comment>
<gene>
    <name evidence="15" type="primary">kdkA</name>
    <name evidence="16" type="ORF">EDC45_1796</name>
</gene>
<comment type="subcellular location">
    <subcellularLocation>
        <location evidence="1 15">Cell inner membrane</location>
        <topology evidence="1 15">Peripheral membrane protein</topology>
        <orientation evidence="1 15">Cytoplasmic side</orientation>
    </subcellularLocation>
</comment>
<evidence type="ECO:0000313" key="16">
    <source>
        <dbReference type="EMBL" id="TDQ56837.1"/>
    </source>
</evidence>
<keyword evidence="9 15" id="KW-0418">Kinase</keyword>
<keyword evidence="11 15" id="KW-0448">Lipopolysaccharide biosynthesis</keyword>
<protein>
    <recommendedName>
        <fullName evidence="13 15">3-deoxy-D-manno-octulosonic acid kinase</fullName>
        <shortName evidence="15">Kdo kinase</shortName>
        <ecNumber evidence="4 15">2.7.1.166</ecNumber>
    </recommendedName>
</protein>
<evidence type="ECO:0000256" key="11">
    <source>
        <dbReference type="ARBA" id="ARBA00022985"/>
    </source>
</evidence>
<dbReference type="AlphaFoldDB" id="A0A4R6V6R9"/>
<dbReference type="EMBL" id="SNYQ01000008">
    <property type="protein sequence ID" value="TDQ56837.1"/>
    <property type="molecule type" value="Genomic_DNA"/>
</dbReference>
<evidence type="ECO:0000256" key="14">
    <source>
        <dbReference type="ARBA" id="ARBA00034417"/>
    </source>
</evidence>
<keyword evidence="5 15" id="KW-1003">Cell membrane</keyword>
<proteinExistence type="inferred from homology"/>
<dbReference type="GO" id="GO:0016301">
    <property type="term" value="F:kinase activity"/>
    <property type="evidence" value="ECO:0007669"/>
    <property type="project" value="UniProtKB-KW"/>
</dbReference>
<evidence type="ECO:0000256" key="13">
    <source>
        <dbReference type="ARBA" id="ARBA00029511"/>
    </source>
</evidence>
<keyword evidence="17" id="KW-1185">Reference proteome</keyword>
<keyword evidence="12 15" id="KW-0472">Membrane</keyword>
<evidence type="ECO:0000256" key="15">
    <source>
        <dbReference type="HAMAP-Rule" id="MF_00521"/>
    </source>
</evidence>
<comment type="pathway">
    <text evidence="2 15">Bacterial outer membrane biogenesis; LPS core biosynthesis.</text>
</comment>
<dbReference type="NCBIfam" id="NF002475">
    <property type="entry name" value="PRK01723.1"/>
    <property type="match status" value="1"/>
</dbReference>
<keyword evidence="8 15" id="KW-0547">Nucleotide-binding</keyword>
<dbReference type="GO" id="GO:0005524">
    <property type="term" value="F:ATP binding"/>
    <property type="evidence" value="ECO:0007669"/>
    <property type="project" value="UniProtKB-UniRule"/>
</dbReference>
<evidence type="ECO:0000256" key="9">
    <source>
        <dbReference type="ARBA" id="ARBA00022777"/>
    </source>
</evidence>
<dbReference type="RefSeq" id="WP_133545574.1">
    <property type="nucleotide sequence ID" value="NZ_SNYQ01000008.1"/>
</dbReference>
<comment type="caution">
    <text evidence="16">The sequence shown here is derived from an EMBL/GenBank/DDBJ whole genome shotgun (WGS) entry which is preliminary data.</text>
</comment>
<dbReference type="SUPFAM" id="SSF56112">
    <property type="entry name" value="Protein kinase-like (PK-like)"/>
    <property type="match status" value="1"/>
</dbReference>
<evidence type="ECO:0000256" key="4">
    <source>
        <dbReference type="ARBA" id="ARBA00011988"/>
    </source>
</evidence>
<comment type="similarity">
    <text evidence="3 15">Belongs to the protein kinase superfamily. KdkA/RfaP family.</text>
</comment>
<reference evidence="16 17" key="1">
    <citation type="submission" date="2019-03" db="EMBL/GenBank/DDBJ databases">
        <title>Genomic Encyclopedia of Type Strains, Phase IV (KMG-IV): sequencing the most valuable type-strain genomes for metagenomic binning, comparative biology and taxonomic classification.</title>
        <authorList>
            <person name="Goeker M."/>
        </authorList>
    </citation>
    <scope>NUCLEOTIDE SEQUENCE [LARGE SCALE GENOMIC DNA]</scope>
    <source>
        <strain evidence="16 17">DSM 28403</strain>
    </source>
</reference>
<keyword evidence="7 15" id="KW-0808">Transferase</keyword>
<evidence type="ECO:0000256" key="2">
    <source>
        <dbReference type="ARBA" id="ARBA00004713"/>
    </source>
</evidence>
<dbReference type="HAMAP" id="MF_00521">
    <property type="entry name" value="KDO_kinase"/>
    <property type="match status" value="1"/>
</dbReference>
<evidence type="ECO:0000256" key="1">
    <source>
        <dbReference type="ARBA" id="ARBA00004515"/>
    </source>
</evidence>
<accession>A0A4R6V6R9</accession>
<dbReference type="InterPro" id="IPR022826">
    <property type="entry name" value="KDO_kinase"/>
</dbReference>